<organism evidence="1 2">
    <name type="scientific">Chimaeribacter californicus</name>
    <dbReference type="NCBI Taxonomy" id="2060067"/>
    <lineage>
        <taxon>Bacteria</taxon>
        <taxon>Pseudomonadati</taxon>
        <taxon>Pseudomonadota</taxon>
        <taxon>Gammaproteobacteria</taxon>
        <taxon>Enterobacterales</taxon>
        <taxon>Yersiniaceae</taxon>
        <taxon>Chimaeribacter</taxon>
    </lineage>
</organism>
<keyword evidence="1" id="KW-0540">Nuclease</keyword>
<dbReference type="SUPFAM" id="SSF54060">
    <property type="entry name" value="His-Me finger endonucleases"/>
    <property type="match status" value="1"/>
</dbReference>
<evidence type="ECO:0000313" key="1">
    <source>
        <dbReference type="EMBL" id="PLR41191.1"/>
    </source>
</evidence>
<dbReference type="CDD" id="cd00085">
    <property type="entry name" value="HNHc"/>
    <property type="match status" value="1"/>
</dbReference>
<dbReference type="InterPro" id="IPR052947">
    <property type="entry name" value="T6SS_Hcp1_domain"/>
</dbReference>
<keyword evidence="1" id="KW-0255">Endonuclease</keyword>
<evidence type="ECO:0000313" key="2">
    <source>
        <dbReference type="Proteomes" id="UP000234240"/>
    </source>
</evidence>
<dbReference type="InterPro" id="IPR044925">
    <property type="entry name" value="His-Me_finger_sf"/>
</dbReference>
<dbReference type="InterPro" id="IPR003615">
    <property type="entry name" value="HNH_nuc"/>
</dbReference>
<dbReference type="AlphaFoldDB" id="A0A2N5EF92"/>
<gene>
    <name evidence="1" type="ORF">CYR55_04630</name>
</gene>
<sequence>MLNSKSVGRLLAAGGIYNGNIAAFAETAQALGGEAAEGYSQILNEKTAGSVIALSSLLLAVRRTGNTMSISELEKLHSYLGKAKGKQRFLEQISVVKIDYLRRERDDYQLLRNQFNNRVRPDFLKSLAADPAALMRFTPAQRLEMAKGKIPARGWSVHHKISLDDTGTNDFHNLILIKNDPEHTVFTNAQRRIVSELEYGQSKSVYWPIPKGKIYPQRQP</sequence>
<comment type="caution">
    <text evidence="1">The sequence shown here is derived from an EMBL/GenBank/DDBJ whole genome shotgun (WGS) entry which is preliminary data.</text>
</comment>
<proteinExistence type="predicted"/>
<keyword evidence="1" id="KW-0378">Hydrolase</keyword>
<dbReference type="Proteomes" id="UP000234240">
    <property type="component" value="Unassembled WGS sequence"/>
</dbReference>
<accession>A0A2N5EF92</accession>
<dbReference type="PANTHER" id="PTHR34319">
    <property type="entry name" value="MAJOR EXPORTED PROTEIN"/>
    <property type="match status" value="1"/>
</dbReference>
<dbReference type="OrthoDB" id="6004892at2"/>
<reference evidence="1 2" key="1">
    <citation type="submission" date="2017-12" db="EMBL/GenBank/DDBJ databases">
        <title>Characterization of six clinical isolates of Enterochimera gen. nov., a novel genus of the Yersiniaciae family and the three species Enterochimera arupensis sp. nov., Enterochimera coloradensis sp. nov, and Enterochimera californica sp. nov.</title>
        <authorList>
            <person name="Rossi A."/>
            <person name="Fisher M."/>
        </authorList>
    </citation>
    <scope>NUCLEOTIDE SEQUENCE [LARGE SCALE GENOMIC DNA]</scope>
    <source>
        <strain evidence="2">2015-Iso6</strain>
    </source>
</reference>
<protein>
    <submittedName>
        <fullName evidence="1">HNH endonuclease</fullName>
    </submittedName>
</protein>
<keyword evidence="2" id="KW-1185">Reference proteome</keyword>
<dbReference type="PANTHER" id="PTHR34319:SF7">
    <property type="entry name" value="HNH ENDONUCLEASE DOMAIN-CONTAINING PROTEIN"/>
    <property type="match status" value="1"/>
</dbReference>
<name>A0A2N5EF92_9GAMM</name>
<dbReference type="GO" id="GO:0004519">
    <property type="term" value="F:endonuclease activity"/>
    <property type="evidence" value="ECO:0007669"/>
    <property type="project" value="UniProtKB-KW"/>
</dbReference>
<dbReference type="EMBL" id="PJZF01000002">
    <property type="protein sequence ID" value="PLR41191.1"/>
    <property type="molecule type" value="Genomic_DNA"/>
</dbReference>